<dbReference type="Ensembl" id="ENSSTOT00000037320.1">
    <property type="protein sequence ID" value="ENSSTOP00000026380.1"/>
    <property type="gene ID" value="ENSSTOG00000030343.1"/>
</dbReference>
<sequence>IFKAHLVFSTPLTISLWDSGTKRWYLETE</sequence>
<name>A0A287CYG7_ICTTR</name>
<dbReference type="InParanoid" id="A0A287CYG7"/>
<dbReference type="EMBL" id="AGTP01110283">
    <property type="status" value="NOT_ANNOTATED_CDS"/>
    <property type="molecule type" value="Genomic_DNA"/>
</dbReference>
<proteinExistence type="predicted"/>
<evidence type="ECO:0000313" key="1">
    <source>
        <dbReference type="Ensembl" id="ENSSTOP00000026380.1"/>
    </source>
</evidence>
<reference evidence="2" key="1">
    <citation type="submission" date="2011-11" db="EMBL/GenBank/DDBJ databases">
        <title>The Draft Genome of Spermophilus tridecemlineatus.</title>
        <authorList>
            <consortium name="The Broad Institute Genome Assembly &amp; Analysis Group"/>
            <consortium name="Computational R&amp;D Group"/>
            <consortium name="and Sequencing Platform"/>
            <person name="Di Palma F."/>
            <person name="Alfoldi J."/>
            <person name="Johnson J."/>
            <person name="Berlin A."/>
            <person name="Gnerre S."/>
            <person name="Jaffe D."/>
            <person name="MacCallum I."/>
            <person name="Young S."/>
            <person name="Walker B.J."/>
            <person name="Lindblad-Toh K."/>
        </authorList>
    </citation>
    <scope>NUCLEOTIDE SEQUENCE [LARGE SCALE GENOMIC DNA]</scope>
</reference>
<dbReference type="Proteomes" id="UP000005215">
    <property type="component" value="Unassembled WGS sequence"/>
</dbReference>
<accession>A0A287CYG7</accession>
<organism evidence="1 2">
    <name type="scientific">Ictidomys tridecemlineatus</name>
    <name type="common">Thirteen-lined ground squirrel</name>
    <name type="synonym">Spermophilus tridecemlineatus</name>
    <dbReference type="NCBI Taxonomy" id="43179"/>
    <lineage>
        <taxon>Eukaryota</taxon>
        <taxon>Metazoa</taxon>
        <taxon>Chordata</taxon>
        <taxon>Craniata</taxon>
        <taxon>Vertebrata</taxon>
        <taxon>Euteleostomi</taxon>
        <taxon>Mammalia</taxon>
        <taxon>Eutheria</taxon>
        <taxon>Euarchontoglires</taxon>
        <taxon>Glires</taxon>
        <taxon>Rodentia</taxon>
        <taxon>Sciuromorpha</taxon>
        <taxon>Sciuridae</taxon>
        <taxon>Xerinae</taxon>
        <taxon>Marmotini</taxon>
        <taxon>Ictidomys</taxon>
    </lineage>
</organism>
<reference evidence="1" key="2">
    <citation type="submission" date="2025-08" db="UniProtKB">
        <authorList>
            <consortium name="Ensembl"/>
        </authorList>
    </citation>
    <scope>IDENTIFICATION</scope>
</reference>
<evidence type="ECO:0000313" key="2">
    <source>
        <dbReference type="Proteomes" id="UP000005215"/>
    </source>
</evidence>
<protein>
    <submittedName>
        <fullName evidence="1">Uncharacterized protein</fullName>
    </submittedName>
</protein>
<reference evidence="1" key="3">
    <citation type="submission" date="2025-09" db="UniProtKB">
        <authorList>
            <consortium name="Ensembl"/>
        </authorList>
    </citation>
    <scope>IDENTIFICATION</scope>
</reference>
<dbReference type="AlphaFoldDB" id="A0A287CYG7"/>
<keyword evidence="2" id="KW-1185">Reference proteome</keyword>